<dbReference type="AlphaFoldDB" id="A0A1H8EW27"/>
<evidence type="ECO:0000256" key="1">
    <source>
        <dbReference type="SAM" id="Phobius"/>
    </source>
</evidence>
<reference evidence="2 3" key="1">
    <citation type="submission" date="2016-10" db="EMBL/GenBank/DDBJ databases">
        <authorList>
            <person name="de Groot N.N."/>
        </authorList>
    </citation>
    <scope>NUCLEOTIDE SEQUENCE [LARGE SCALE GENOMIC DNA]</scope>
    <source>
        <strain evidence="2 3">DSM 43357</strain>
    </source>
</reference>
<feature type="transmembrane region" description="Helical" evidence="1">
    <location>
        <begin position="88"/>
        <end position="109"/>
    </location>
</feature>
<keyword evidence="1" id="KW-1133">Transmembrane helix</keyword>
<protein>
    <submittedName>
        <fullName evidence="2">Uncharacterized protein</fullName>
    </submittedName>
</protein>
<dbReference type="Proteomes" id="UP000198953">
    <property type="component" value="Unassembled WGS sequence"/>
</dbReference>
<evidence type="ECO:0000313" key="3">
    <source>
        <dbReference type="Proteomes" id="UP000198953"/>
    </source>
</evidence>
<organism evidence="2 3">
    <name type="scientific">Nonomuraea pusilla</name>
    <dbReference type="NCBI Taxonomy" id="46177"/>
    <lineage>
        <taxon>Bacteria</taxon>
        <taxon>Bacillati</taxon>
        <taxon>Actinomycetota</taxon>
        <taxon>Actinomycetes</taxon>
        <taxon>Streptosporangiales</taxon>
        <taxon>Streptosporangiaceae</taxon>
        <taxon>Nonomuraea</taxon>
    </lineage>
</organism>
<gene>
    <name evidence="2" type="ORF">SAMN05660976_07127</name>
</gene>
<dbReference type="RefSeq" id="WP_055504291.1">
    <property type="nucleotide sequence ID" value="NZ_BBZG01000002.1"/>
</dbReference>
<evidence type="ECO:0000313" key="2">
    <source>
        <dbReference type="EMBL" id="SEN23600.1"/>
    </source>
</evidence>
<proteinExistence type="predicted"/>
<accession>A0A1H8EW27</accession>
<keyword evidence="1" id="KW-0812">Transmembrane</keyword>
<feature type="transmembrane region" description="Helical" evidence="1">
    <location>
        <begin position="121"/>
        <end position="140"/>
    </location>
</feature>
<feature type="transmembrane region" description="Helical" evidence="1">
    <location>
        <begin position="20"/>
        <end position="47"/>
    </location>
</feature>
<feature type="transmembrane region" description="Helical" evidence="1">
    <location>
        <begin position="54"/>
        <end position="73"/>
    </location>
</feature>
<keyword evidence="1" id="KW-0472">Membrane</keyword>
<name>A0A1H8EW27_9ACTN</name>
<keyword evidence="3" id="KW-1185">Reference proteome</keyword>
<sequence>METSEQAREIAAEPGPDRGWLWTAGQIVAAGVVGGILSSGVVGVLVFFLMTGPVVLLAALAFAIGALVVVAYVTQGGSPLTGAPGGRVLWAVGVLVLGLVNLAVGATVVSKAGLHVGTDTVWGWLLSGLPFALAAGVWAGRWTSVVSLALTVALVVAGCT</sequence>
<dbReference type="EMBL" id="FOBF01000023">
    <property type="protein sequence ID" value="SEN23600.1"/>
    <property type="molecule type" value="Genomic_DNA"/>
</dbReference>